<dbReference type="SUPFAM" id="SSF143011">
    <property type="entry name" value="RelE-like"/>
    <property type="match status" value="1"/>
</dbReference>
<dbReference type="OrthoDB" id="1031021at2"/>
<name>A0A1H9PGP5_9BACT</name>
<gene>
    <name evidence="2" type="ORF">SAMN05444359_1486</name>
</gene>
<evidence type="ECO:0000313" key="2">
    <source>
        <dbReference type="EMBL" id="SER46723.1"/>
    </source>
</evidence>
<dbReference type="InParanoid" id="A0A1H9PGP5"/>
<keyword evidence="1" id="KW-1277">Toxin-antitoxin system</keyword>
<dbReference type="Proteomes" id="UP000199021">
    <property type="component" value="Unassembled WGS sequence"/>
</dbReference>
<organism evidence="2 3">
    <name type="scientific">Neolewinella agarilytica</name>
    <dbReference type="NCBI Taxonomy" id="478744"/>
    <lineage>
        <taxon>Bacteria</taxon>
        <taxon>Pseudomonadati</taxon>
        <taxon>Bacteroidota</taxon>
        <taxon>Saprospiria</taxon>
        <taxon>Saprospirales</taxon>
        <taxon>Lewinellaceae</taxon>
        <taxon>Neolewinella</taxon>
    </lineage>
</organism>
<proteinExistence type="predicted"/>
<dbReference type="AlphaFoldDB" id="A0A1H9PGP5"/>
<reference evidence="3" key="1">
    <citation type="submission" date="2016-10" db="EMBL/GenBank/DDBJ databases">
        <authorList>
            <person name="Varghese N."/>
            <person name="Submissions S."/>
        </authorList>
    </citation>
    <scope>NUCLEOTIDE SEQUENCE [LARGE SCALE GENOMIC DNA]</scope>
    <source>
        <strain evidence="3">DSM 24740</strain>
    </source>
</reference>
<protein>
    <submittedName>
        <fullName evidence="2">Plasmid stabilization system protein ParE</fullName>
    </submittedName>
</protein>
<dbReference type="EMBL" id="FOFB01000048">
    <property type="protein sequence ID" value="SER46723.1"/>
    <property type="molecule type" value="Genomic_DNA"/>
</dbReference>
<dbReference type="InterPro" id="IPR007712">
    <property type="entry name" value="RelE/ParE_toxin"/>
</dbReference>
<sequence length="109" mass="12259">MAGTYQVIVTPAARQDLAEILDNVAERQSLTRAAKVQDEILKAIDKLEEMPAANAPVQDTYELVGDAFRRIVADKYNIVFTIEEPSLEVFVIRIYHIKRGPDFVIDALL</sequence>
<dbReference type="STRING" id="478744.SAMN05444359_1486"/>
<dbReference type="RefSeq" id="WP_090173586.1">
    <property type="nucleotide sequence ID" value="NZ_FOFB01000048.1"/>
</dbReference>
<accession>A0A1H9PGP5</accession>
<keyword evidence="3" id="KW-1185">Reference proteome</keyword>
<evidence type="ECO:0000256" key="1">
    <source>
        <dbReference type="ARBA" id="ARBA00022649"/>
    </source>
</evidence>
<evidence type="ECO:0000313" key="3">
    <source>
        <dbReference type="Proteomes" id="UP000199021"/>
    </source>
</evidence>
<dbReference type="InterPro" id="IPR035093">
    <property type="entry name" value="RelE/ParE_toxin_dom_sf"/>
</dbReference>
<dbReference type="Gene3D" id="3.30.2310.20">
    <property type="entry name" value="RelE-like"/>
    <property type="match status" value="1"/>
</dbReference>
<dbReference type="Pfam" id="PF05016">
    <property type="entry name" value="ParE_toxin"/>
    <property type="match status" value="1"/>
</dbReference>